<dbReference type="EMBL" id="LAZR01009368">
    <property type="protein sequence ID" value="KKM73049.1"/>
    <property type="molecule type" value="Genomic_DNA"/>
</dbReference>
<dbReference type="AlphaFoldDB" id="A0A0F9JT98"/>
<gene>
    <name evidence="1" type="ORF">LCGC14_1414380</name>
</gene>
<organism evidence="1">
    <name type="scientific">marine sediment metagenome</name>
    <dbReference type="NCBI Taxonomy" id="412755"/>
    <lineage>
        <taxon>unclassified sequences</taxon>
        <taxon>metagenomes</taxon>
        <taxon>ecological metagenomes</taxon>
    </lineage>
</organism>
<sequence>MMRCVSSMYLDIVMGISSRGYGGGYRLVRPYGGAGLDSFPKVGAVTPMRLALLVLLSHLL</sequence>
<name>A0A0F9JT98_9ZZZZ</name>
<comment type="caution">
    <text evidence="1">The sequence shown here is derived from an EMBL/GenBank/DDBJ whole genome shotgun (WGS) entry which is preliminary data.</text>
</comment>
<reference evidence="1" key="1">
    <citation type="journal article" date="2015" name="Nature">
        <title>Complex archaea that bridge the gap between prokaryotes and eukaryotes.</title>
        <authorList>
            <person name="Spang A."/>
            <person name="Saw J.H."/>
            <person name="Jorgensen S.L."/>
            <person name="Zaremba-Niedzwiedzka K."/>
            <person name="Martijn J."/>
            <person name="Lind A.E."/>
            <person name="van Eijk R."/>
            <person name="Schleper C."/>
            <person name="Guy L."/>
            <person name="Ettema T.J."/>
        </authorList>
    </citation>
    <scope>NUCLEOTIDE SEQUENCE</scope>
</reference>
<proteinExistence type="predicted"/>
<protein>
    <submittedName>
        <fullName evidence="1">Uncharacterized protein</fullName>
    </submittedName>
</protein>
<evidence type="ECO:0000313" key="1">
    <source>
        <dbReference type="EMBL" id="KKM73049.1"/>
    </source>
</evidence>
<accession>A0A0F9JT98</accession>